<dbReference type="AlphaFoldDB" id="A0A382WF66"/>
<reference evidence="1" key="1">
    <citation type="submission" date="2018-05" db="EMBL/GenBank/DDBJ databases">
        <authorList>
            <person name="Lanie J.A."/>
            <person name="Ng W.-L."/>
            <person name="Kazmierczak K.M."/>
            <person name="Andrzejewski T.M."/>
            <person name="Davidsen T.M."/>
            <person name="Wayne K.J."/>
            <person name="Tettelin H."/>
            <person name="Glass J.I."/>
            <person name="Rusch D."/>
            <person name="Podicherti R."/>
            <person name="Tsui H.-C.T."/>
            <person name="Winkler M.E."/>
        </authorList>
    </citation>
    <scope>NUCLEOTIDE SEQUENCE</scope>
</reference>
<feature type="non-terminal residue" evidence="1">
    <location>
        <position position="131"/>
    </location>
</feature>
<evidence type="ECO:0008006" key="2">
    <source>
        <dbReference type="Google" id="ProtNLM"/>
    </source>
</evidence>
<accession>A0A382WF66</accession>
<dbReference type="SUPFAM" id="SSF55811">
    <property type="entry name" value="Nudix"/>
    <property type="match status" value="1"/>
</dbReference>
<sequence>MSEIQNILSKIGNAREGLPEDVFQLVSQLTPLVNVELLIKDEEKGTLLTWRHDEFYGPAWHLPGGIVRFKELASTRIKKVAKSELGATVSFDSEPIEVNEIMNKNRDIRGHFFSLLYSCKLTSSLDKGLTF</sequence>
<dbReference type="Gene3D" id="3.90.79.10">
    <property type="entry name" value="Nucleoside Triphosphate Pyrophosphohydrolase"/>
    <property type="match status" value="1"/>
</dbReference>
<evidence type="ECO:0000313" key="1">
    <source>
        <dbReference type="EMBL" id="SVD57556.1"/>
    </source>
</evidence>
<organism evidence="1">
    <name type="scientific">marine metagenome</name>
    <dbReference type="NCBI Taxonomy" id="408172"/>
    <lineage>
        <taxon>unclassified sequences</taxon>
        <taxon>metagenomes</taxon>
        <taxon>ecological metagenomes</taxon>
    </lineage>
</organism>
<protein>
    <recommendedName>
        <fullName evidence="2">Nudix hydrolase domain-containing protein</fullName>
    </recommendedName>
</protein>
<name>A0A382WF66_9ZZZZ</name>
<proteinExistence type="predicted"/>
<dbReference type="InterPro" id="IPR015797">
    <property type="entry name" value="NUDIX_hydrolase-like_dom_sf"/>
</dbReference>
<gene>
    <name evidence="1" type="ORF">METZ01_LOCUS410410</name>
</gene>
<dbReference type="EMBL" id="UINC01159463">
    <property type="protein sequence ID" value="SVD57556.1"/>
    <property type="molecule type" value="Genomic_DNA"/>
</dbReference>